<comment type="caution">
    <text evidence="3">The sequence shown here is derived from an EMBL/GenBank/DDBJ whole genome shotgun (WGS) entry which is preliminary data.</text>
</comment>
<reference evidence="4" key="1">
    <citation type="submission" date="2017-09" db="EMBL/GenBank/DDBJ databases">
        <title>Depth-based differentiation of microbial function through sediment-hosted aquifers and enrichment of novel symbionts in the deep terrestrial subsurface.</title>
        <authorList>
            <person name="Probst A.J."/>
            <person name="Ladd B."/>
            <person name="Jarett J.K."/>
            <person name="Geller-Mcgrath D.E."/>
            <person name="Sieber C.M.K."/>
            <person name="Emerson J.B."/>
            <person name="Anantharaman K."/>
            <person name="Thomas B.C."/>
            <person name="Malmstrom R."/>
            <person name="Stieglmeier M."/>
            <person name="Klingl A."/>
            <person name="Woyke T."/>
            <person name="Ryan C.M."/>
            <person name="Banfield J.F."/>
        </authorList>
    </citation>
    <scope>NUCLEOTIDE SEQUENCE [LARGE SCALE GENOMIC DNA]</scope>
</reference>
<dbReference type="CDD" id="cd20736">
    <property type="entry name" value="PoNe_Nuclease"/>
    <property type="match status" value="1"/>
</dbReference>
<dbReference type="PANTHER" id="PTHR34039">
    <property type="entry name" value="UPF0102 PROTEIN YRAN"/>
    <property type="match status" value="1"/>
</dbReference>
<sequence>MKHIQVGNTGERIARKFCIRKGWNILHTNWRAGRGELDIVAQDGATTIFIEVKSRTSDTFGYPEEALTPHKQQSLRKVISAYCAHFRITRFRVDVLCVEIKGRKANVRHLKDVELLPNSR</sequence>
<dbReference type="InterPro" id="IPR011335">
    <property type="entry name" value="Restrct_endonuc-II-like"/>
</dbReference>
<dbReference type="EMBL" id="PEXV01000102">
    <property type="protein sequence ID" value="PIS41459.1"/>
    <property type="molecule type" value="Genomic_DNA"/>
</dbReference>
<dbReference type="PANTHER" id="PTHR34039:SF1">
    <property type="entry name" value="UPF0102 PROTEIN YRAN"/>
    <property type="match status" value="1"/>
</dbReference>
<dbReference type="HAMAP" id="MF_00048">
    <property type="entry name" value="UPF0102"/>
    <property type="match status" value="1"/>
</dbReference>
<gene>
    <name evidence="3" type="ORF">COT25_03000</name>
</gene>
<evidence type="ECO:0000256" key="1">
    <source>
        <dbReference type="ARBA" id="ARBA00006738"/>
    </source>
</evidence>
<evidence type="ECO:0000313" key="4">
    <source>
        <dbReference type="Proteomes" id="UP000228711"/>
    </source>
</evidence>
<evidence type="ECO:0000256" key="2">
    <source>
        <dbReference type="HAMAP-Rule" id="MF_00048"/>
    </source>
</evidence>
<organism evidence="3 4">
    <name type="scientific">Candidatus Kerfeldbacteria bacterium CG08_land_8_20_14_0_20_42_7</name>
    <dbReference type="NCBI Taxonomy" id="2014245"/>
    <lineage>
        <taxon>Bacteria</taxon>
        <taxon>Candidatus Kerfeldiibacteriota</taxon>
    </lineage>
</organism>
<dbReference type="SUPFAM" id="SSF52980">
    <property type="entry name" value="Restriction endonuclease-like"/>
    <property type="match status" value="1"/>
</dbReference>
<proteinExistence type="inferred from homology"/>
<dbReference type="Pfam" id="PF02021">
    <property type="entry name" value="UPF0102"/>
    <property type="match status" value="1"/>
</dbReference>
<dbReference type="GO" id="GO:0003676">
    <property type="term" value="F:nucleic acid binding"/>
    <property type="evidence" value="ECO:0007669"/>
    <property type="project" value="InterPro"/>
</dbReference>
<evidence type="ECO:0000313" key="3">
    <source>
        <dbReference type="EMBL" id="PIS41459.1"/>
    </source>
</evidence>
<dbReference type="InterPro" id="IPR003509">
    <property type="entry name" value="UPF0102_YraN-like"/>
</dbReference>
<dbReference type="AlphaFoldDB" id="A0A2H0YT62"/>
<comment type="similarity">
    <text evidence="1 2">Belongs to the UPF0102 family.</text>
</comment>
<protein>
    <recommendedName>
        <fullName evidence="2">UPF0102 protein COT25_03000</fullName>
    </recommendedName>
</protein>
<dbReference type="Proteomes" id="UP000228711">
    <property type="component" value="Unassembled WGS sequence"/>
</dbReference>
<dbReference type="InterPro" id="IPR011856">
    <property type="entry name" value="tRNA_endonuc-like_dom_sf"/>
</dbReference>
<accession>A0A2H0YT62</accession>
<dbReference type="Gene3D" id="3.40.1350.10">
    <property type="match status" value="1"/>
</dbReference>
<name>A0A2H0YT62_9BACT</name>